<dbReference type="Gene3D" id="3.40.30.10">
    <property type="entry name" value="Glutaredoxin"/>
    <property type="match status" value="1"/>
</dbReference>
<dbReference type="Gene3D" id="1.25.40.10">
    <property type="entry name" value="Tetratricopeptide repeat domain"/>
    <property type="match status" value="2"/>
</dbReference>
<dbReference type="EMBL" id="AUVB01000018">
    <property type="protein sequence ID" value="KGE04777.1"/>
    <property type="molecule type" value="Genomic_DNA"/>
</dbReference>
<dbReference type="InterPro" id="IPR013766">
    <property type="entry name" value="Thioredoxin_domain"/>
</dbReference>
<dbReference type="Proteomes" id="UP000029640">
    <property type="component" value="Unassembled WGS sequence"/>
</dbReference>
<reference evidence="5 6" key="1">
    <citation type="journal article" date="2014" name="Genome Announc.">
        <title>Genome Sequence of Gammaproteobacterial Pseudohaliea rubra Type Strain DSM 19751, Isolated from Coastal Seawater of the Mediterranean Sea.</title>
        <authorList>
            <person name="Spring S."/>
            <person name="Fiebig A."/>
            <person name="Riedel T."/>
            <person name="Goker M."/>
            <person name="Klenk H.P."/>
        </authorList>
    </citation>
    <scope>NUCLEOTIDE SEQUENCE [LARGE SCALE GENOMIC DNA]</scope>
    <source>
        <strain evidence="5 6">DSM 19751</strain>
    </source>
</reference>
<gene>
    <name evidence="5" type="ORF">HRUBRA_00655</name>
</gene>
<dbReference type="PRINTS" id="PR00421">
    <property type="entry name" value="THIOREDOXIN"/>
</dbReference>
<dbReference type="SUPFAM" id="SSF52833">
    <property type="entry name" value="Thioredoxin-like"/>
    <property type="match status" value="1"/>
</dbReference>
<dbReference type="GO" id="GO:0045454">
    <property type="term" value="P:cell redox homeostasis"/>
    <property type="evidence" value="ECO:0007669"/>
    <property type="project" value="TreeGrafter"/>
</dbReference>
<dbReference type="PATRIC" id="fig|1265313.6.peg.649"/>
<evidence type="ECO:0000313" key="6">
    <source>
        <dbReference type="Proteomes" id="UP000029640"/>
    </source>
</evidence>
<dbReference type="GO" id="GO:0015035">
    <property type="term" value="F:protein-disulfide reductase activity"/>
    <property type="evidence" value="ECO:0007669"/>
    <property type="project" value="UniProtKB-UniRule"/>
</dbReference>
<name>A0A095VTJ1_9GAMM</name>
<organism evidence="5 6">
    <name type="scientific">Pseudohaliea rubra DSM 19751</name>
    <dbReference type="NCBI Taxonomy" id="1265313"/>
    <lineage>
        <taxon>Bacteria</taxon>
        <taxon>Pseudomonadati</taxon>
        <taxon>Pseudomonadota</taxon>
        <taxon>Gammaproteobacteria</taxon>
        <taxon>Cellvibrionales</taxon>
        <taxon>Halieaceae</taxon>
        <taxon>Pseudohaliea</taxon>
    </lineage>
</organism>
<sequence>MIDQAPGAGGNVVDIDESNAAHYLIDESHKRPVIIDFWADWCEPCKALMPVLERLADEYRGAFLLARVNADSQQMLAQQFGVRSLPTVLVMQAGQPVDGFAGAQPEAAIRELLQKYLPSPFEGVLAEAAEKLQAGDASGAIALLRPAYEESGRDHQVAMVYAHALIEGYRLDEAEQVLDAVKMVDQDAAYEQCRAQLAIRRESAKSPEVTALEEQLAAAPENLDLRAQLAVHYTDTGQYREGLEALFFILQRQLDHNDGASRKAFLDTIASLGKGDPLAAEFQRKLYSLLY</sequence>
<feature type="domain" description="Thioredoxin" evidence="4">
    <location>
        <begin position="1"/>
        <end position="118"/>
    </location>
</feature>
<dbReference type="InterPro" id="IPR036249">
    <property type="entry name" value="Thioredoxin-like_sf"/>
</dbReference>
<dbReference type="Pfam" id="PF14561">
    <property type="entry name" value="TPR_20"/>
    <property type="match status" value="1"/>
</dbReference>
<dbReference type="CDD" id="cd02956">
    <property type="entry name" value="ybbN"/>
    <property type="match status" value="1"/>
</dbReference>
<proteinExistence type="predicted"/>
<keyword evidence="2" id="KW-0676">Redox-active center</keyword>
<dbReference type="Pfam" id="PF14559">
    <property type="entry name" value="TPR_19"/>
    <property type="match status" value="1"/>
</dbReference>
<dbReference type="NCBIfam" id="TIGR01068">
    <property type="entry name" value="thioredoxin"/>
    <property type="match status" value="1"/>
</dbReference>
<dbReference type="AlphaFoldDB" id="A0A095VTJ1"/>
<dbReference type="InterPro" id="IPR005746">
    <property type="entry name" value="Thioredoxin"/>
</dbReference>
<comment type="caution">
    <text evidence="5">The sequence shown here is derived from an EMBL/GenBank/DDBJ whole genome shotgun (WGS) entry which is preliminary data.</text>
</comment>
<evidence type="ECO:0000313" key="5">
    <source>
        <dbReference type="EMBL" id="KGE04777.1"/>
    </source>
</evidence>
<dbReference type="GO" id="GO:0006950">
    <property type="term" value="P:response to stress"/>
    <property type="evidence" value="ECO:0007669"/>
    <property type="project" value="UniProtKB-ARBA"/>
</dbReference>
<dbReference type="PROSITE" id="PS00194">
    <property type="entry name" value="THIOREDOXIN_1"/>
    <property type="match status" value="1"/>
</dbReference>
<dbReference type="PROSITE" id="PS51352">
    <property type="entry name" value="THIOREDOXIN_2"/>
    <property type="match status" value="1"/>
</dbReference>
<evidence type="ECO:0000256" key="1">
    <source>
        <dbReference type="ARBA" id="ARBA00023157"/>
    </source>
</evidence>
<protein>
    <recommendedName>
        <fullName evidence="3">Thioredoxin</fullName>
    </recommendedName>
</protein>
<dbReference type="PANTHER" id="PTHR43601">
    <property type="entry name" value="THIOREDOXIN, MITOCHONDRIAL"/>
    <property type="match status" value="1"/>
</dbReference>
<evidence type="ECO:0000256" key="3">
    <source>
        <dbReference type="NCBIfam" id="TIGR01068"/>
    </source>
</evidence>
<keyword evidence="1" id="KW-1015">Disulfide bond</keyword>
<dbReference type="RefSeq" id="WP_236629801.1">
    <property type="nucleotide sequence ID" value="NZ_KN234755.1"/>
</dbReference>
<dbReference type="eggNOG" id="COG3118">
    <property type="taxonomic scope" value="Bacteria"/>
</dbReference>
<dbReference type="HOGENOM" id="CLU_046120_1_0_6"/>
<dbReference type="STRING" id="1265313.HRUBRA_00655"/>
<keyword evidence="6" id="KW-1185">Reference proteome</keyword>
<dbReference type="Pfam" id="PF00085">
    <property type="entry name" value="Thioredoxin"/>
    <property type="match status" value="1"/>
</dbReference>
<dbReference type="InterPro" id="IPR011990">
    <property type="entry name" value="TPR-like_helical_dom_sf"/>
</dbReference>
<evidence type="ECO:0000256" key="2">
    <source>
        <dbReference type="ARBA" id="ARBA00023284"/>
    </source>
</evidence>
<dbReference type="InterPro" id="IPR017937">
    <property type="entry name" value="Thioredoxin_CS"/>
</dbReference>
<accession>A0A095VTJ1</accession>
<dbReference type="PANTHER" id="PTHR43601:SF3">
    <property type="entry name" value="THIOREDOXIN, MITOCHONDRIAL"/>
    <property type="match status" value="1"/>
</dbReference>
<evidence type="ECO:0000259" key="4">
    <source>
        <dbReference type="PROSITE" id="PS51352"/>
    </source>
</evidence>